<name>A0A8J4QYS9_9ROSI</name>
<comment type="caution">
    <text evidence="2">The sequence shown here is derived from an EMBL/GenBank/DDBJ whole genome shotgun (WGS) entry which is preliminary data.</text>
</comment>
<sequence length="298" mass="33916">MIKKIEKAENQPIHLLDLLRSRLLDCTPPSHDANKKGHTDFNSFRNVQELRAVGIYLMSSISSCLRNISFTQTNWNLLACLGKIISFTKKELHLFGGTLRLPPITVDDSTGPKFFNLIAYEMCPDFDNDYVVTSYISFLDSLIDEAKDVKNIRRAGILHNLLGSDEEVAQFFNEIGTDLVPNPDIYGKVRSQIEVYYNKKRITWIAEFLHTRFSSPWTIGAFVAALFALILSFIQALLLIPNKSTFCTACPDITLIDPRSLSVHPMVMSFHLFTFLLSNSHVRLNNSVWTMYSILNLM</sequence>
<evidence type="ECO:0000313" key="2">
    <source>
        <dbReference type="EMBL" id="KAF3961432.1"/>
    </source>
</evidence>
<proteinExistence type="predicted"/>
<dbReference type="OrthoDB" id="1849062at2759"/>
<accession>A0A8J4QYS9</accession>
<reference evidence="2" key="1">
    <citation type="submission" date="2020-03" db="EMBL/GenBank/DDBJ databases">
        <title>Castanea mollissima Vanexum genome sequencing.</title>
        <authorList>
            <person name="Staton M."/>
        </authorList>
    </citation>
    <scope>NUCLEOTIDE SEQUENCE</scope>
    <source>
        <tissue evidence="2">Leaf</tissue>
    </source>
</reference>
<keyword evidence="1" id="KW-0812">Transmembrane</keyword>
<evidence type="ECO:0000313" key="3">
    <source>
        <dbReference type="Proteomes" id="UP000737018"/>
    </source>
</evidence>
<gene>
    <name evidence="2" type="ORF">CMV_013951</name>
</gene>
<dbReference type="Proteomes" id="UP000737018">
    <property type="component" value="Unassembled WGS sequence"/>
</dbReference>
<keyword evidence="1" id="KW-0472">Membrane</keyword>
<organism evidence="2 3">
    <name type="scientific">Castanea mollissima</name>
    <name type="common">Chinese chestnut</name>
    <dbReference type="NCBI Taxonomy" id="60419"/>
    <lineage>
        <taxon>Eukaryota</taxon>
        <taxon>Viridiplantae</taxon>
        <taxon>Streptophyta</taxon>
        <taxon>Embryophyta</taxon>
        <taxon>Tracheophyta</taxon>
        <taxon>Spermatophyta</taxon>
        <taxon>Magnoliopsida</taxon>
        <taxon>eudicotyledons</taxon>
        <taxon>Gunneridae</taxon>
        <taxon>Pentapetalae</taxon>
        <taxon>rosids</taxon>
        <taxon>fabids</taxon>
        <taxon>Fagales</taxon>
        <taxon>Fagaceae</taxon>
        <taxon>Castanea</taxon>
    </lineage>
</organism>
<evidence type="ECO:0000256" key="1">
    <source>
        <dbReference type="SAM" id="Phobius"/>
    </source>
</evidence>
<protein>
    <submittedName>
        <fullName evidence="2">Uncharacterized protein</fullName>
    </submittedName>
</protein>
<dbReference type="Pfam" id="PF03140">
    <property type="entry name" value="DUF247"/>
    <property type="match status" value="1"/>
</dbReference>
<dbReference type="PANTHER" id="PTHR31549:SF191">
    <property type="entry name" value="DUF247 DOMAIN PROTEIN"/>
    <property type="match status" value="1"/>
</dbReference>
<dbReference type="AlphaFoldDB" id="A0A8J4QYS9"/>
<dbReference type="EMBL" id="JRKL02001901">
    <property type="protein sequence ID" value="KAF3961432.1"/>
    <property type="molecule type" value="Genomic_DNA"/>
</dbReference>
<feature type="transmembrane region" description="Helical" evidence="1">
    <location>
        <begin position="217"/>
        <end position="240"/>
    </location>
</feature>
<keyword evidence="3" id="KW-1185">Reference proteome</keyword>
<keyword evidence="1" id="KW-1133">Transmembrane helix</keyword>
<dbReference type="PANTHER" id="PTHR31549">
    <property type="entry name" value="PROTEIN, PUTATIVE (DUF247)-RELATED-RELATED"/>
    <property type="match status" value="1"/>
</dbReference>
<dbReference type="InterPro" id="IPR004158">
    <property type="entry name" value="DUF247_pln"/>
</dbReference>